<name>A0A1G9PGW0_9FIRM</name>
<dbReference type="EMBL" id="FNGW01000004">
    <property type="protein sequence ID" value="SDL97385.1"/>
    <property type="molecule type" value="Genomic_DNA"/>
</dbReference>
<evidence type="ECO:0000256" key="1">
    <source>
        <dbReference type="SAM" id="Phobius"/>
    </source>
</evidence>
<gene>
    <name evidence="2" type="ORF">SAMN04515677_104335</name>
</gene>
<feature type="transmembrane region" description="Helical" evidence="1">
    <location>
        <begin position="7"/>
        <end position="28"/>
    </location>
</feature>
<accession>A0A1G9PGW0</accession>
<keyword evidence="3" id="KW-1185">Reference proteome</keyword>
<dbReference type="Proteomes" id="UP000199068">
    <property type="component" value="Unassembled WGS sequence"/>
</dbReference>
<organism evidence="2 3">
    <name type="scientific">Romboutsia lituseburensis DSM 797</name>
    <dbReference type="NCBI Taxonomy" id="1121325"/>
    <lineage>
        <taxon>Bacteria</taxon>
        <taxon>Bacillati</taxon>
        <taxon>Bacillota</taxon>
        <taxon>Clostridia</taxon>
        <taxon>Peptostreptococcales</taxon>
        <taxon>Peptostreptococcaceae</taxon>
        <taxon>Romboutsia</taxon>
    </lineage>
</organism>
<evidence type="ECO:0000313" key="2">
    <source>
        <dbReference type="EMBL" id="SDL97385.1"/>
    </source>
</evidence>
<protein>
    <submittedName>
        <fullName evidence="2">Uncharacterized protein</fullName>
    </submittedName>
</protein>
<reference evidence="2 3" key="1">
    <citation type="submission" date="2016-10" db="EMBL/GenBank/DDBJ databases">
        <authorList>
            <person name="de Groot N.N."/>
        </authorList>
    </citation>
    <scope>NUCLEOTIDE SEQUENCE [LARGE SCALE GENOMIC DNA]</scope>
    <source>
        <strain evidence="2 3">DSM 797</strain>
    </source>
</reference>
<sequence>MLKIKEIVIGMVKELSYMSILVAVLLIMTNLI</sequence>
<evidence type="ECO:0000313" key="3">
    <source>
        <dbReference type="Proteomes" id="UP000199068"/>
    </source>
</evidence>
<dbReference type="STRING" id="1121325.SAMN04515677_104335"/>
<dbReference type="AlphaFoldDB" id="A0A1G9PGW0"/>
<proteinExistence type="predicted"/>
<keyword evidence="1" id="KW-0812">Transmembrane</keyword>
<keyword evidence="1" id="KW-1133">Transmembrane helix</keyword>
<keyword evidence="1" id="KW-0472">Membrane</keyword>